<dbReference type="PRINTS" id="PR00421">
    <property type="entry name" value="THIOREDOXIN"/>
</dbReference>
<feature type="domain" description="Thioredoxin" evidence="4">
    <location>
        <begin position="1"/>
        <end position="113"/>
    </location>
</feature>
<dbReference type="CDD" id="cd02947">
    <property type="entry name" value="TRX_family"/>
    <property type="match status" value="1"/>
</dbReference>
<dbReference type="Gene3D" id="3.40.30.10">
    <property type="entry name" value="Glutaredoxin"/>
    <property type="match status" value="1"/>
</dbReference>
<dbReference type="OrthoDB" id="10263751at2759"/>
<keyword evidence="1" id="KW-0813">Transport</keyword>
<evidence type="ECO:0000313" key="5">
    <source>
        <dbReference type="EMBL" id="KAH7442315.1"/>
    </source>
</evidence>
<dbReference type="AlphaFoldDB" id="A0A8T2V9E1"/>
<keyword evidence="3" id="KW-0676">Redox-active center</keyword>
<dbReference type="Proteomes" id="UP000825935">
    <property type="component" value="Chromosome 3"/>
</dbReference>
<dbReference type="PROSITE" id="PS51352">
    <property type="entry name" value="THIOREDOXIN_2"/>
    <property type="match status" value="1"/>
</dbReference>
<evidence type="ECO:0000313" key="6">
    <source>
        <dbReference type="Proteomes" id="UP000825935"/>
    </source>
</evidence>
<dbReference type="FunFam" id="3.40.30.10:FF:000245">
    <property type="entry name" value="Thioredoxin"/>
    <property type="match status" value="1"/>
</dbReference>
<dbReference type="OMA" id="WCGNCRR"/>
<dbReference type="InterPro" id="IPR013766">
    <property type="entry name" value="Thioredoxin_domain"/>
</dbReference>
<keyword evidence="6" id="KW-1185">Reference proteome</keyword>
<keyword evidence="2" id="KW-1015">Disulfide bond</keyword>
<gene>
    <name evidence="5" type="ORF">KP509_03G081700</name>
</gene>
<keyword evidence="1" id="KW-0249">Electron transport</keyword>
<dbReference type="EMBL" id="CM035408">
    <property type="protein sequence ID" value="KAH7442315.1"/>
    <property type="molecule type" value="Genomic_DNA"/>
</dbReference>
<accession>A0A8T2V9E1</accession>
<evidence type="ECO:0000256" key="3">
    <source>
        <dbReference type="ARBA" id="ARBA00023284"/>
    </source>
</evidence>
<name>A0A8T2V9E1_CERRI</name>
<evidence type="ECO:0000256" key="2">
    <source>
        <dbReference type="ARBA" id="ARBA00023157"/>
    </source>
</evidence>
<evidence type="ECO:0000256" key="1">
    <source>
        <dbReference type="ARBA" id="ARBA00022982"/>
    </source>
</evidence>
<comment type="caution">
    <text evidence="5">The sequence shown here is derived from an EMBL/GenBank/DDBJ whole genome shotgun (WGS) entry which is preliminary data.</text>
</comment>
<dbReference type="PANTHER" id="PTHR46115">
    <property type="entry name" value="THIOREDOXIN-LIKE PROTEIN 1"/>
    <property type="match status" value="1"/>
</dbReference>
<organism evidence="5 6">
    <name type="scientific">Ceratopteris richardii</name>
    <name type="common">Triangle waterfern</name>
    <dbReference type="NCBI Taxonomy" id="49495"/>
    <lineage>
        <taxon>Eukaryota</taxon>
        <taxon>Viridiplantae</taxon>
        <taxon>Streptophyta</taxon>
        <taxon>Embryophyta</taxon>
        <taxon>Tracheophyta</taxon>
        <taxon>Polypodiopsida</taxon>
        <taxon>Polypodiidae</taxon>
        <taxon>Polypodiales</taxon>
        <taxon>Pteridineae</taxon>
        <taxon>Pteridaceae</taxon>
        <taxon>Parkerioideae</taxon>
        <taxon>Ceratopteris</taxon>
    </lineage>
</organism>
<reference evidence="5" key="1">
    <citation type="submission" date="2021-08" db="EMBL/GenBank/DDBJ databases">
        <title>WGS assembly of Ceratopteris richardii.</title>
        <authorList>
            <person name="Marchant D.B."/>
            <person name="Chen G."/>
            <person name="Jenkins J."/>
            <person name="Shu S."/>
            <person name="Leebens-Mack J."/>
            <person name="Grimwood J."/>
            <person name="Schmutz J."/>
            <person name="Soltis P."/>
            <person name="Soltis D."/>
            <person name="Chen Z.-H."/>
        </authorList>
    </citation>
    <scope>NUCLEOTIDE SEQUENCE</scope>
    <source>
        <strain evidence="5">Whitten #5841</strain>
        <tissue evidence="5">Leaf</tissue>
    </source>
</reference>
<proteinExistence type="predicted"/>
<dbReference type="InterPro" id="IPR036249">
    <property type="entry name" value="Thioredoxin-like_sf"/>
</dbReference>
<evidence type="ECO:0000259" key="4">
    <source>
        <dbReference type="PROSITE" id="PS51352"/>
    </source>
</evidence>
<sequence>MGDQCFVNICESLAAWEQRIVEATSQSRLVVVDCMARWCGPCKYMRPHFDNLSRRYPHVLFLRVDIDQLRSLAIDMDIQGFPTFIFIKNGREIERLLGANKEELQQKVALHAQQMNHYSHALTSHHALS</sequence>
<dbReference type="SUPFAM" id="SSF52833">
    <property type="entry name" value="Thioredoxin-like"/>
    <property type="match status" value="1"/>
</dbReference>
<protein>
    <recommendedName>
        <fullName evidence="4">Thioredoxin domain-containing protein</fullName>
    </recommendedName>
</protein>
<dbReference type="Pfam" id="PF00085">
    <property type="entry name" value="Thioredoxin"/>
    <property type="match status" value="1"/>
</dbReference>